<dbReference type="GO" id="GO:0005634">
    <property type="term" value="C:nucleus"/>
    <property type="evidence" value="ECO:0007669"/>
    <property type="project" value="UniProtKB-SubCell"/>
</dbReference>
<keyword evidence="5" id="KW-0460">Magnesium</keyword>
<evidence type="ECO:0000313" key="9">
    <source>
        <dbReference type="EMBL" id="OMO66258.1"/>
    </source>
</evidence>
<dbReference type="Pfam" id="PF04998">
    <property type="entry name" value="RNA_pol_Rpb1_5"/>
    <property type="match status" value="1"/>
</dbReference>
<evidence type="ECO:0000256" key="1">
    <source>
        <dbReference type="ARBA" id="ARBA00004123"/>
    </source>
</evidence>
<dbReference type="EC" id="2.7.7.6" evidence="2"/>
<evidence type="ECO:0000256" key="4">
    <source>
        <dbReference type="ARBA" id="ARBA00022833"/>
    </source>
</evidence>
<dbReference type="STRING" id="210143.A0A1R3H7A4"/>
<dbReference type="GO" id="GO:0046872">
    <property type="term" value="F:metal ion binding"/>
    <property type="evidence" value="ECO:0007669"/>
    <property type="project" value="UniProtKB-KW"/>
</dbReference>
<dbReference type="GO" id="GO:0003677">
    <property type="term" value="F:DNA binding"/>
    <property type="evidence" value="ECO:0007669"/>
    <property type="project" value="InterPro"/>
</dbReference>
<dbReference type="Proteomes" id="UP000188268">
    <property type="component" value="Unassembled WGS sequence"/>
</dbReference>
<dbReference type="GO" id="GO:0003899">
    <property type="term" value="F:DNA-directed RNA polymerase activity"/>
    <property type="evidence" value="ECO:0007669"/>
    <property type="project" value="UniProtKB-EC"/>
</dbReference>
<dbReference type="GO" id="GO:0006351">
    <property type="term" value="P:DNA-templated transcription"/>
    <property type="evidence" value="ECO:0007669"/>
    <property type="project" value="InterPro"/>
</dbReference>
<evidence type="ECO:0000256" key="2">
    <source>
        <dbReference type="ARBA" id="ARBA00012418"/>
    </source>
</evidence>
<evidence type="ECO:0000256" key="6">
    <source>
        <dbReference type="ARBA" id="ARBA00023242"/>
    </source>
</evidence>
<evidence type="ECO:0000259" key="8">
    <source>
        <dbReference type="Pfam" id="PF04998"/>
    </source>
</evidence>
<dbReference type="PANTHER" id="PTHR48446">
    <property type="entry name" value="DNA-DIRECTED RNA POLYMERASE SUBUNIT BETA' N-TERMINAL SECTION"/>
    <property type="match status" value="1"/>
</dbReference>
<dbReference type="AlphaFoldDB" id="A0A1R3H7A4"/>
<keyword evidence="6" id="KW-0539">Nucleus</keyword>
<evidence type="ECO:0000256" key="7">
    <source>
        <dbReference type="ARBA" id="ARBA00048552"/>
    </source>
</evidence>
<keyword evidence="10" id="KW-1185">Reference proteome</keyword>
<dbReference type="EMBL" id="AWWV01012543">
    <property type="protein sequence ID" value="OMO66258.1"/>
    <property type="molecule type" value="Genomic_DNA"/>
</dbReference>
<protein>
    <recommendedName>
        <fullName evidence="2">DNA-directed RNA polymerase</fullName>
        <ecNumber evidence="2">2.7.7.6</ecNumber>
    </recommendedName>
</protein>
<evidence type="ECO:0000313" key="10">
    <source>
        <dbReference type="Proteomes" id="UP000188268"/>
    </source>
</evidence>
<dbReference type="InterPro" id="IPR015700">
    <property type="entry name" value="RPC1"/>
</dbReference>
<dbReference type="Gene3D" id="1.10.150.390">
    <property type="match status" value="1"/>
</dbReference>
<dbReference type="OMA" id="IVCHEIS"/>
<reference evidence="9 10" key="1">
    <citation type="submission" date="2013-09" db="EMBL/GenBank/DDBJ databases">
        <title>Corchorus capsularis genome sequencing.</title>
        <authorList>
            <person name="Alam M."/>
            <person name="Haque M.S."/>
            <person name="Islam M.S."/>
            <person name="Emdad E.M."/>
            <person name="Islam M.M."/>
            <person name="Ahmed B."/>
            <person name="Halim A."/>
            <person name="Hossen Q.M.M."/>
            <person name="Hossain M.Z."/>
            <person name="Ahmed R."/>
            <person name="Khan M.M."/>
            <person name="Islam R."/>
            <person name="Rashid M.M."/>
            <person name="Khan S.A."/>
            <person name="Rahman M.S."/>
            <person name="Alam M."/>
        </authorList>
    </citation>
    <scope>NUCLEOTIDE SEQUENCE [LARGE SCALE GENOMIC DNA]</scope>
    <source>
        <strain evidence="10">cv. CVL-1</strain>
        <tissue evidence="9">Whole seedling</tissue>
    </source>
</reference>
<dbReference type="Gramene" id="OMO66258">
    <property type="protein sequence ID" value="OMO66258"/>
    <property type="gene ID" value="CCACVL1_21234"/>
</dbReference>
<dbReference type="FunFam" id="1.10.150.390:FF:000004">
    <property type="entry name" value="DNA-directed RNA polymerase subunit"/>
    <property type="match status" value="1"/>
</dbReference>
<evidence type="ECO:0000256" key="3">
    <source>
        <dbReference type="ARBA" id="ARBA00022723"/>
    </source>
</evidence>
<dbReference type="SUPFAM" id="SSF64484">
    <property type="entry name" value="beta and beta-prime subunits of DNA dependent RNA-polymerase"/>
    <property type="match status" value="1"/>
</dbReference>
<accession>A0A1R3H7A4</accession>
<dbReference type="OrthoDB" id="270392at2759"/>
<evidence type="ECO:0000256" key="5">
    <source>
        <dbReference type="ARBA" id="ARBA00022842"/>
    </source>
</evidence>
<gene>
    <name evidence="9" type="ORF">CCACVL1_21234</name>
</gene>
<organism evidence="9 10">
    <name type="scientific">Corchorus capsularis</name>
    <name type="common">Jute</name>
    <dbReference type="NCBI Taxonomy" id="210143"/>
    <lineage>
        <taxon>Eukaryota</taxon>
        <taxon>Viridiplantae</taxon>
        <taxon>Streptophyta</taxon>
        <taxon>Embryophyta</taxon>
        <taxon>Tracheophyta</taxon>
        <taxon>Spermatophyta</taxon>
        <taxon>Magnoliopsida</taxon>
        <taxon>eudicotyledons</taxon>
        <taxon>Gunneridae</taxon>
        <taxon>Pentapetalae</taxon>
        <taxon>rosids</taxon>
        <taxon>malvids</taxon>
        <taxon>Malvales</taxon>
        <taxon>Malvaceae</taxon>
        <taxon>Grewioideae</taxon>
        <taxon>Apeibeae</taxon>
        <taxon>Corchorus</taxon>
    </lineage>
</organism>
<sequence>MDVIARHQHDSRQVFWIFKEDPVFPVQEVIDYVVLLRFDAICPPVERKYLPASDIPQMLEELLSTLDPASVCSESFKKSLKVFLERQTNEMNRVEHLDENYVDEIVCHEISGITERQLELFVRTCISRYRPKLIEPGTAVVAAAAHSIGEPWTQMTLKTFPFAGVASMNITSGVPRIREIINVAKKISTPIITAELEFVNNLIIARMVKGRVEKTVLGQVAESIEPEMTQKSASGIETVERAVIAQKKNEENNQKEQEAGKQYHLLVEGLGLKAVMGIEGIDGWKTISNHVMEMEQVLGIEGARTCIINEIAQTMASHGISIDIRHLMLLADVMTFTGQVLGNTIQGVHKMGKSELMLASFERPADHLSGAAVNGRKDKIEGVSERIIMGTPMHIGTGMLKIILRVDPPPLLRYGPEISFQFTVTFS</sequence>
<dbReference type="InterPro" id="IPR007081">
    <property type="entry name" value="RNA_pol_Rpb1_5"/>
</dbReference>
<keyword evidence="4" id="KW-0862">Zinc</keyword>
<proteinExistence type="predicted"/>
<feature type="domain" description="RNA polymerase Rpb1" evidence="8">
    <location>
        <begin position="100"/>
        <end position="354"/>
    </location>
</feature>
<comment type="subcellular location">
    <subcellularLocation>
        <location evidence="1">Nucleus</location>
    </subcellularLocation>
</comment>
<name>A0A1R3H7A4_COCAP</name>
<comment type="caution">
    <text evidence="9">The sequence shown here is derived from an EMBL/GenBank/DDBJ whole genome shotgun (WGS) entry which is preliminary data.</text>
</comment>
<dbReference type="PANTHER" id="PTHR48446:SF1">
    <property type="entry name" value="DNA-DIRECTED RNA POLYMERASE SUBUNIT BETA' N-TERMINAL SECTION"/>
    <property type="match status" value="1"/>
</dbReference>
<comment type="catalytic activity">
    <reaction evidence="7">
        <text>RNA(n) + a ribonucleoside 5'-triphosphate = RNA(n+1) + diphosphate</text>
        <dbReference type="Rhea" id="RHEA:21248"/>
        <dbReference type="Rhea" id="RHEA-COMP:14527"/>
        <dbReference type="Rhea" id="RHEA-COMP:17342"/>
        <dbReference type="ChEBI" id="CHEBI:33019"/>
        <dbReference type="ChEBI" id="CHEBI:61557"/>
        <dbReference type="ChEBI" id="CHEBI:140395"/>
        <dbReference type="EC" id="2.7.7.6"/>
    </reaction>
</comment>
<keyword evidence="3" id="KW-0479">Metal-binding</keyword>